<dbReference type="GO" id="GO:0051287">
    <property type="term" value="F:NAD binding"/>
    <property type="evidence" value="ECO:0007669"/>
    <property type="project" value="InterPro"/>
</dbReference>
<sequence length="36" mass="3866">MEKVCILGMGYIGMPTACMLANNGYEVIGVEIDSEI</sequence>
<dbReference type="GO" id="GO:0016616">
    <property type="term" value="F:oxidoreductase activity, acting on the CH-OH group of donors, NAD or NADP as acceptor"/>
    <property type="evidence" value="ECO:0007669"/>
    <property type="project" value="InterPro"/>
</dbReference>
<evidence type="ECO:0000259" key="1">
    <source>
        <dbReference type="Pfam" id="PF03721"/>
    </source>
</evidence>
<name>X1BA86_9ZZZZ</name>
<feature type="domain" description="UDP-glucose/GDP-mannose dehydrogenase N-terminal" evidence="1">
    <location>
        <begin position="3"/>
        <end position="35"/>
    </location>
</feature>
<dbReference type="Pfam" id="PF03721">
    <property type="entry name" value="UDPG_MGDP_dh_N"/>
    <property type="match status" value="1"/>
</dbReference>
<dbReference type="InterPro" id="IPR036291">
    <property type="entry name" value="NAD(P)-bd_dom_sf"/>
</dbReference>
<evidence type="ECO:0000313" key="2">
    <source>
        <dbReference type="EMBL" id="GAG68891.1"/>
    </source>
</evidence>
<gene>
    <name evidence="2" type="ORF">S01H4_10900</name>
</gene>
<reference evidence="2" key="1">
    <citation type="journal article" date="2014" name="Front. Microbiol.">
        <title>High frequency of phylogenetically diverse reductive dehalogenase-homologous genes in deep subseafloor sedimentary metagenomes.</title>
        <authorList>
            <person name="Kawai M."/>
            <person name="Futagami T."/>
            <person name="Toyoda A."/>
            <person name="Takaki Y."/>
            <person name="Nishi S."/>
            <person name="Hori S."/>
            <person name="Arai W."/>
            <person name="Tsubouchi T."/>
            <person name="Morono Y."/>
            <person name="Uchiyama I."/>
            <person name="Ito T."/>
            <person name="Fujiyama A."/>
            <person name="Inagaki F."/>
            <person name="Takami H."/>
        </authorList>
    </citation>
    <scope>NUCLEOTIDE SEQUENCE</scope>
    <source>
        <strain evidence="2">Expedition CK06-06</strain>
    </source>
</reference>
<proteinExistence type="predicted"/>
<dbReference type="AlphaFoldDB" id="X1BA86"/>
<comment type="caution">
    <text evidence="2">The sequence shown here is derived from an EMBL/GenBank/DDBJ whole genome shotgun (WGS) entry which is preliminary data.</text>
</comment>
<feature type="non-terminal residue" evidence="2">
    <location>
        <position position="36"/>
    </location>
</feature>
<dbReference type="SUPFAM" id="SSF51735">
    <property type="entry name" value="NAD(P)-binding Rossmann-fold domains"/>
    <property type="match status" value="1"/>
</dbReference>
<dbReference type="Gene3D" id="3.40.50.720">
    <property type="entry name" value="NAD(P)-binding Rossmann-like Domain"/>
    <property type="match status" value="1"/>
</dbReference>
<protein>
    <recommendedName>
        <fullName evidence="1">UDP-glucose/GDP-mannose dehydrogenase N-terminal domain-containing protein</fullName>
    </recommendedName>
</protein>
<accession>X1BA86</accession>
<dbReference type="InterPro" id="IPR001732">
    <property type="entry name" value="UDP-Glc/GDP-Man_DH_N"/>
</dbReference>
<organism evidence="2">
    <name type="scientific">marine sediment metagenome</name>
    <dbReference type="NCBI Taxonomy" id="412755"/>
    <lineage>
        <taxon>unclassified sequences</taxon>
        <taxon>metagenomes</taxon>
        <taxon>ecological metagenomes</taxon>
    </lineage>
</organism>
<dbReference type="EMBL" id="BART01004274">
    <property type="protein sequence ID" value="GAG68891.1"/>
    <property type="molecule type" value="Genomic_DNA"/>
</dbReference>